<protein>
    <submittedName>
        <fullName evidence="1">Uncharacterized protein</fullName>
    </submittedName>
</protein>
<reference evidence="1 2" key="1">
    <citation type="submission" date="2017-12" db="EMBL/GenBank/DDBJ databases">
        <authorList>
            <person name="Pombert J.-F."/>
            <person name="Haag K.L."/>
            <person name="Ebert D."/>
        </authorList>
    </citation>
    <scope>NUCLEOTIDE SEQUENCE [LARGE SCALE GENOMIC DNA]</scope>
    <source>
        <strain evidence="1">BE-OM-2</strain>
    </source>
</reference>
<dbReference type="VEuPathDB" id="MicrosporidiaDB:CWI36_0793p0010"/>
<name>A0A4Q9L9V7_9MICR</name>
<evidence type="ECO:0000313" key="2">
    <source>
        <dbReference type="Proteomes" id="UP000291404"/>
    </source>
</evidence>
<dbReference type="EMBL" id="PITI01000793">
    <property type="protein sequence ID" value="TBU04236.1"/>
    <property type="molecule type" value="Genomic_DNA"/>
</dbReference>
<dbReference type="AlphaFoldDB" id="A0A4Q9L9V7"/>
<proteinExistence type="predicted"/>
<dbReference type="Proteomes" id="UP000291404">
    <property type="component" value="Unassembled WGS sequence"/>
</dbReference>
<comment type="caution">
    <text evidence="1">The sequence shown here is derived from an EMBL/GenBank/DDBJ whole genome shotgun (WGS) entry which is preliminary data.</text>
</comment>
<accession>A0A4Q9L9V7</accession>
<sequence>MVLYNIIFHEITELILAQNNIGLILPDTYAHIIGEYGVYLLKKGLMLSFLSVRESGDNKCVLDISVSKEFCCQFPNTEYITREKKV</sequence>
<keyword evidence="2" id="KW-1185">Reference proteome</keyword>
<organism evidence="1 2">
    <name type="scientific">Hamiltosporidium magnivora</name>
    <dbReference type="NCBI Taxonomy" id="148818"/>
    <lineage>
        <taxon>Eukaryota</taxon>
        <taxon>Fungi</taxon>
        <taxon>Fungi incertae sedis</taxon>
        <taxon>Microsporidia</taxon>
        <taxon>Dubosqiidae</taxon>
        <taxon>Hamiltosporidium</taxon>
    </lineage>
</organism>
<gene>
    <name evidence="1" type="ORF">CWI36_0793p0010</name>
</gene>
<evidence type="ECO:0000313" key="1">
    <source>
        <dbReference type="EMBL" id="TBU04236.1"/>
    </source>
</evidence>